<dbReference type="PANTHER" id="PTHR33055">
    <property type="entry name" value="TRANSPOSASE FOR INSERTION SEQUENCE ELEMENT IS1111A"/>
    <property type="match status" value="1"/>
</dbReference>
<dbReference type="GO" id="GO:0004803">
    <property type="term" value="F:transposase activity"/>
    <property type="evidence" value="ECO:0007669"/>
    <property type="project" value="InterPro"/>
</dbReference>
<dbReference type="EMBL" id="FOYM01000058">
    <property type="protein sequence ID" value="SFR18402.1"/>
    <property type="molecule type" value="Genomic_DNA"/>
</dbReference>
<gene>
    <name evidence="4" type="ORF">SAMN05660706_1585</name>
</gene>
<dbReference type="Pfam" id="PF02371">
    <property type="entry name" value="Transposase_20"/>
    <property type="match status" value="1"/>
</dbReference>
<dbReference type="InterPro" id="IPR002525">
    <property type="entry name" value="Transp_IS110-like_N"/>
</dbReference>
<dbReference type="OrthoDB" id="9811278at2"/>
<sequence length="315" mass="35582">MAMEPSGHYWKPLAWYITGAGFTVVTVNPYHVKRSKELDDNSPTKNDRKDAWVIATLVSEGRFFNCFLPRGIWSELRGLVQARQQNRAKLNAAKNILVAILDEYFPEYPEVFKNLLGKASVYVLTNRPFPRDLLQISEEQLACELKKASNNRVGEKRAKLLLLTASNSVGVPEGLDSARLRIKQCIAEIEFWQKQLSEIESAMAEALAKTGLAEYLLSIPGVGVVTAASFLGEVGDINHYDNWRQLRKMAGYNLTENKSGMKQYGPTKISKRGRPGLRCLLYQASLTLVAKNPQFKALYQHLKNRQQNPLKRSRP</sequence>
<dbReference type="GO" id="GO:0003677">
    <property type="term" value="F:DNA binding"/>
    <property type="evidence" value="ECO:0007669"/>
    <property type="project" value="InterPro"/>
</dbReference>
<dbReference type="InterPro" id="IPR047650">
    <property type="entry name" value="Transpos_IS110"/>
</dbReference>
<dbReference type="STRING" id="39060.SAMN05660706_1585"/>
<protein>
    <submittedName>
        <fullName evidence="4">Transposase</fullName>
    </submittedName>
</protein>
<name>A0A1I6ELR8_9FIRM</name>
<keyword evidence="1" id="KW-0175">Coiled coil</keyword>
<feature type="coiled-coil region" evidence="1">
    <location>
        <begin position="175"/>
        <end position="209"/>
    </location>
</feature>
<evidence type="ECO:0000313" key="5">
    <source>
        <dbReference type="Proteomes" id="UP000199584"/>
    </source>
</evidence>
<dbReference type="PANTHER" id="PTHR33055:SF13">
    <property type="entry name" value="TRANSPOSASE"/>
    <property type="match status" value="1"/>
</dbReference>
<dbReference type="Pfam" id="PF01548">
    <property type="entry name" value="DEDD_Tnp_IS110"/>
    <property type="match status" value="1"/>
</dbReference>
<dbReference type="Proteomes" id="UP000199584">
    <property type="component" value="Unassembled WGS sequence"/>
</dbReference>
<evidence type="ECO:0000259" key="3">
    <source>
        <dbReference type="Pfam" id="PF02371"/>
    </source>
</evidence>
<organism evidence="4 5">
    <name type="scientific">Desulfoscipio geothermicus DSM 3669</name>
    <dbReference type="NCBI Taxonomy" id="1121426"/>
    <lineage>
        <taxon>Bacteria</taxon>
        <taxon>Bacillati</taxon>
        <taxon>Bacillota</taxon>
        <taxon>Clostridia</taxon>
        <taxon>Eubacteriales</taxon>
        <taxon>Desulfallaceae</taxon>
        <taxon>Desulfoscipio</taxon>
    </lineage>
</organism>
<keyword evidence="5" id="KW-1185">Reference proteome</keyword>
<evidence type="ECO:0000313" key="4">
    <source>
        <dbReference type="EMBL" id="SFR18402.1"/>
    </source>
</evidence>
<feature type="domain" description="Transposase IS110-like N-terminal" evidence="2">
    <location>
        <begin position="2"/>
        <end position="106"/>
    </location>
</feature>
<accession>A0A1I6ELR8</accession>
<evidence type="ECO:0000259" key="2">
    <source>
        <dbReference type="Pfam" id="PF01548"/>
    </source>
</evidence>
<dbReference type="AlphaFoldDB" id="A0A1I6ELR8"/>
<evidence type="ECO:0000256" key="1">
    <source>
        <dbReference type="SAM" id="Coils"/>
    </source>
</evidence>
<dbReference type="GO" id="GO:0006313">
    <property type="term" value="P:DNA transposition"/>
    <property type="evidence" value="ECO:0007669"/>
    <property type="project" value="InterPro"/>
</dbReference>
<proteinExistence type="predicted"/>
<dbReference type="InterPro" id="IPR003346">
    <property type="entry name" value="Transposase_20"/>
</dbReference>
<reference evidence="5" key="1">
    <citation type="submission" date="2016-10" db="EMBL/GenBank/DDBJ databases">
        <authorList>
            <person name="Varghese N."/>
            <person name="Submissions S."/>
        </authorList>
    </citation>
    <scope>NUCLEOTIDE SEQUENCE [LARGE SCALE GENOMIC DNA]</scope>
    <source>
        <strain evidence="5">DSM 3669</strain>
    </source>
</reference>
<dbReference type="NCBIfam" id="NF033542">
    <property type="entry name" value="transpos_IS110"/>
    <property type="match status" value="1"/>
</dbReference>
<feature type="domain" description="Transposase IS116/IS110/IS902 C-terminal" evidence="3">
    <location>
        <begin position="214"/>
        <end position="300"/>
    </location>
</feature>